<evidence type="ECO:0000256" key="6">
    <source>
        <dbReference type="SAM" id="SignalP"/>
    </source>
</evidence>
<evidence type="ECO:0000256" key="5">
    <source>
        <dbReference type="ARBA" id="ARBA00023288"/>
    </source>
</evidence>
<dbReference type="Pfam" id="PF01547">
    <property type="entry name" value="SBP_bac_1"/>
    <property type="match status" value="1"/>
</dbReference>
<feature type="chain" id="PRO_5038349167" description="Extracellular solute-binding protein" evidence="6">
    <location>
        <begin position="24"/>
        <end position="440"/>
    </location>
</feature>
<evidence type="ECO:0000256" key="3">
    <source>
        <dbReference type="ARBA" id="ARBA00023136"/>
    </source>
</evidence>
<keyword evidence="2 6" id="KW-0732">Signal</keyword>
<dbReference type="InterPro" id="IPR006059">
    <property type="entry name" value="SBP"/>
</dbReference>
<evidence type="ECO:0000256" key="4">
    <source>
        <dbReference type="ARBA" id="ARBA00023139"/>
    </source>
</evidence>
<evidence type="ECO:0008006" key="9">
    <source>
        <dbReference type="Google" id="ProtNLM"/>
    </source>
</evidence>
<dbReference type="PANTHER" id="PTHR43649">
    <property type="entry name" value="ARABINOSE-BINDING PROTEIN-RELATED"/>
    <property type="match status" value="1"/>
</dbReference>
<evidence type="ECO:0000256" key="1">
    <source>
        <dbReference type="ARBA" id="ARBA00022475"/>
    </source>
</evidence>
<evidence type="ECO:0000256" key="2">
    <source>
        <dbReference type="ARBA" id="ARBA00022729"/>
    </source>
</evidence>
<gene>
    <name evidence="7" type="ORF">PAESOLCIP111_04599</name>
</gene>
<organism evidence="7 8">
    <name type="scientific">Paenibacillus solanacearum</name>
    <dbReference type="NCBI Taxonomy" id="2048548"/>
    <lineage>
        <taxon>Bacteria</taxon>
        <taxon>Bacillati</taxon>
        <taxon>Bacillota</taxon>
        <taxon>Bacilli</taxon>
        <taxon>Bacillales</taxon>
        <taxon>Paenibacillaceae</taxon>
        <taxon>Paenibacillus</taxon>
    </lineage>
</organism>
<keyword evidence="1" id="KW-1003">Cell membrane</keyword>
<evidence type="ECO:0000313" key="8">
    <source>
        <dbReference type="Proteomes" id="UP000693672"/>
    </source>
</evidence>
<evidence type="ECO:0000313" key="7">
    <source>
        <dbReference type="EMBL" id="CAG7643999.1"/>
    </source>
</evidence>
<dbReference type="InterPro" id="IPR050490">
    <property type="entry name" value="Bact_solute-bd_prot1"/>
</dbReference>
<accession>A0A916NKP8</accession>
<keyword evidence="3" id="KW-0472">Membrane</keyword>
<dbReference type="Proteomes" id="UP000693672">
    <property type="component" value="Unassembled WGS sequence"/>
</dbReference>
<protein>
    <recommendedName>
        <fullName evidence="9">Extracellular solute-binding protein</fullName>
    </recommendedName>
</protein>
<keyword evidence="4" id="KW-0564">Palmitate</keyword>
<dbReference type="PANTHER" id="PTHR43649:SF33">
    <property type="entry name" value="POLYGALACTURONAN_RHAMNOGALACTURONAN-BINDING PROTEIN YTCQ"/>
    <property type="match status" value="1"/>
</dbReference>
<sequence length="440" mass="48942">MLRSKHKSIAGIVILAVMLAACGKTNPATNSTQDAPNAAAPKPLSTEPATIVLYNQQLYSKEEMERIFIEPVKKKFPHITLDIIYPGKGTQLADLIAAGTIPDMFFFKPYIEELIDADIPLSLDDLIKQSQYDLNKIDKVYLDAIRSYSPDGKLLGVPVTSQFYALWYNKDIFDKFGVPYPKDGMTWEETIELAKQVTRNVDGVQYRGIDPNSYFNFSSALSLPLIDPKTEKPIISDKWKYVFETMMKVYNIPGNKPAKLVDNQLNSVFAKDMTLAMIPSFNILSSLKDASAKGLNWDVAQAPSHKDAPNKYYQVDSHILVVSKTSKYKEQVMQVIMAATAEDTQVALSRAGRMAAINSPEVKKQFAADLPYAQGKNMQGIFKSQPSAFTLQHKYNGLIRGPIKSAFQDVFDGKTDINTALRTAEEKANAAVQQAKETGK</sequence>
<dbReference type="RefSeq" id="WP_218094319.1">
    <property type="nucleotide sequence ID" value="NZ_CAJVAS010000026.1"/>
</dbReference>
<comment type="caution">
    <text evidence="7">The sequence shown here is derived from an EMBL/GenBank/DDBJ whole genome shotgun (WGS) entry which is preliminary data.</text>
</comment>
<proteinExistence type="predicted"/>
<reference evidence="7" key="1">
    <citation type="submission" date="2021-06" db="EMBL/GenBank/DDBJ databases">
        <authorList>
            <person name="Criscuolo A."/>
        </authorList>
    </citation>
    <scope>NUCLEOTIDE SEQUENCE</scope>
    <source>
        <strain evidence="7">CIP111600</strain>
    </source>
</reference>
<dbReference type="PROSITE" id="PS51257">
    <property type="entry name" value="PROKAR_LIPOPROTEIN"/>
    <property type="match status" value="1"/>
</dbReference>
<keyword evidence="5" id="KW-0449">Lipoprotein</keyword>
<name>A0A916NKP8_9BACL</name>
<keyword evidence="8" id="KW-1185">Reference proteome</keyword>
<dbReference type="AlphaFoldDB" id="A0A916NKP8"/>
<feature type="signal peptide" evidence="6">
    <location>
        <begin position="1"/>
        <end position="23"/>
    </location>
</feature>
<dbReference type="EMBL" id="CAJVAS010000026">
    <property type="protein sequence ID" value="CAG7643999.1"/>
    <property type="molecule type" value="Genomic_DNA"/>
</dbReference>